<evidence type="ECO:0000256" key="1">
    <source>
        <dbReference type="SAM" id="Phobius"/>
    </source>
</evidence>
<comment type="caution">
    <text evidence="2">The sequence shown here is derived from an EMBL/GenBank/DDBJ whole genome shotgun (WGS) entry which is preliminary data.</text>
</comment>
<reference evidence="2" key="1">
    <citation type="submission" date="2023-06" db="EMBL/GenBank/DDBJ databases">
        <title>Genome-scale phylogeny and comparative genomics of the fungal order Sordariales.</title>
        <authorList>
            <consortium name="Lawrence Berkeley National Laboratory"/>
            <person name="Hensen N."/>
            <person name="Bonometti L."/>
            <person name="Westerberg I."/>
            <person name="Brannstrom I.O."/>
            <person name="Guillou S."/>
            <person name="Cros-Aarteil S."/>
            <person name="Calhoun S."/>
            <person name="Haridas S."/>
            <person name="Kuo A."/>
            <person name="Mondo S."/>
            <person name="Pangilinan J."/>
            <person name="Riley R."/>
            <person name="LaButti K."/>
            <person name="Andreopoulos B."/>
            <person name="Lipzen A."/>
            <person name="Chen C."/>
            <person name="Yanf M."/>
            <person name="Daum C."/>
            <person name="Ng V."/>
            <person name="Clum A."/>
            <person name="Steindorff A."/>
            <person name="Ohm R."/>
            <person name="Martin F."/>
            <person name="Silar P."/>
            <person name="Natvig D."/>
            <person name="Lalanne C."/>
            <person name="Gautier V."/>
            <person name="Ament-velasquez S.L."/>
            <person name="Kruys A."/>
            <person name="Hutchinson M.I."/>
            <person name="Powell A.J."/>
            <person name="Barry K."/>
            <person name="Miller A.N."/>
            <person name="Grigoriev I.V."/>
            <person name="Debuchy R."/>
            <person name="Gladieux P."/>
            <person name="Thoren M.H."/>
            <person name="Johannesson H."/>
        </authorList>
    </citation>
    <scope>NUCLEOTIDE SEQUENCE</scope>
    <source>
        <strain evidence="2">SMH3187-1</strain>
    </source>
</reference>
<feature type="transmembrane region" description="Helical" evidence="1">
    <location>
        <begin position="169"/>
        <end position="195"/>
    </location>
</feature>
<dbReference type="EMBL" id="JAUKUD010000004">
    <property type="protein sequence ID" value="KAK0746596.1"/>
    <property type="molecule type" value="Genomic_DNA"/>
</dbReference>
<gene>
    <name evidence="2" type="ORF">B0T18DRAFT_411970</name>
</gene>
<keyword evidence="3" id="KW-1185">Reference proteome</keyword>
<organism evidence="2 3">
    <name type="scientific">Schizothecium vesticola</name>
    <dbReference type="NCBI Taxonomy" id="314040"/>
    <lineage>
        <taxon>Eukaryota</taxon>
        <taxon>Fungi</taxon>
        <taxon>Dikarya</taxon>
        <taxon>Ascomycota</taxon>
        <taxon>Pezizomycotina</taxon>
        <taxon>Sordariomycetes</taxon>
        <taxon>Sordariomycetidae</taxon>
        <taxon>Sordariales</taxon>
        <taxon>Schizotheciaceae</taxon>
        <taxon>Schizothecium</taxon>
    </lineage>
</organism>
<accession>A0AA40K5E2</accession>
<sequence length="335" mass="36621">MSATTTVTLEASSKSQARGLILTSEPRLNFIAKEPNATNQGPESQWVGPPNPSFVLNKDALVMFAQKGYEIFEDPKKLDPYLEKHKRPILITAFLVALYIRSWISILPLPGFRTSVFGFTLSLFVLSFLATAGGANTPAPRPLAIFNHFKAVADKAHDQFMNRILPDWVYYRAIPAVLLLSPTRAATFLVLLMLFGFGRSLGKLASDADALLAKVDEAVAKSAEHVRVARVLEMQALQVGITRPEGAVEVVKEVKGLVEGVVQQGAELAGEEVEELRSIAAGARRVAREEGDLVLAGEMMAQLEESVEKLGQTEKEMGGKVEEVKRKLWGLVPLE</sequence>
<feature type="transmembrane region" description="Helical" evidence="1">
    <location>
        <begin position="116"/>
        <end position="135"/>
    </location>
</feature>
<protein>
    <submittedName>
        <fullName evidence="2">Uncharacterized protein</fullName>
    </submittedName>
</protein>
<keyword evidence="1" id="KW-0472">Membrane</keyword>
<proteinExistence type="predicted"/>
<feature type="transmembrane region" description="Helical" evidence="1">
    <location>
        <begin position="89"/>
        <end position="109"/>
    </location>
</feature>
<dbReference type="Proteomes" id="UP001172155">
    <property type="component" value="Unassembled WGS sequence"/>
</dbReference>
<keyword evidence="1" id="KW-0812">Transmembrane</keyword>
<evidence type="ECO:0000313" key="2">
    <source>
        <dbReference type="EMBL" id="KAK0746596.1"/>
    </source>
</evidence>
<dbReference type="AlphaFoldDB" id="A0AA40K5E2"/>
<name>A0AA40K5E2_9PEZI</name>
<evidence type="ECO:0000313" key="3">
    <source>
        <dbReference type="Proteomes" id="UP001172155"/>
    </source>
</evidence>
<keyword evidence="1" id="KW-1133">Transmembrane helix</keyword>